<dbReference type="EMBL" id="JBHSNO010000005">
    <property type="protein sequence ID" value="MFC5589047.1"/>
    <property type="molecule type" value="Genomic_DNA"/>
</dbReference>
<comment type="function">
    <text evidence="6">Catalyzes a reversible aldol reaction between acetaldehyde and D-glyceraldehyde 3-phosphate to generate 2-deoxy-D-ribose 5-phosphate.</text>
</comment>
<dbReference type="Pfam" id="PF01791">
    <property type="entry name" value="DeoC"/>
    <property type="match status" value="1"/>
</dbReference>
<evidence type="ECO:0000256" key="4">
    <source>
        <dbReference type="ARBA" id="ARBA00023270"/>
    </source>
</evidence>
<dbReference type="RefSeq" id="WP_381433055.1">
    <property type="nucleotide sequence ID" value="NZ_JBHSNO010000005.1"/>
</dbReference>
<dbReference type="GO" id="GO:0004139">
    <property type="term" value="F:deoxyribose-phosphate aldolase activity"/>
    <property type="evidence" value="ECO:0007669"/>
    <property type="project" value="UniProtKB-EC"/>
</dbReference>
<dbReference type="PANTHER" id="PTHR10889">
    <property type="entry name" value="DEOXYRIBOSE-PHOSPHATE ALDOLASE"/>
    <property type="match status" value="1"/>
</dbReference>
<evidence type="ECO:0000256" key="2">
    <source>
        <dbReference type="ARBA" id="ARBA00022490"/>
    </source>
</evidence>
<proteinExistence type="inferred from homology"/>
<dbReference type="PIRSF" id="PIRSF001357">
    <property type="entry name" value="DeoC"/>
    <property type="match status" value="1"/>
</dbReference>
<evidence type="ECO:0000256" key="1">
    <source>
        <dbReference type="ARBA" id="ARBA00010936"/>
    </source>
</evidence>
<reference evidence="8" key="1">
    <citation type="journal article" date="2019" name="Int. J. Syst. Evol. Microbiol.">
        <title>The Global Catalogue of Microorganisms (GCM) 10K type strain sequencing project: providing services to taxonomists for standard genome sequencing and annotation.</title>
        <authorList>
            <consortium name="The Broad Institute Genomics Platform"/>
            <consortium name="The Broad Institute Genome Sequencing Center for Infectious Disease"/>
            <person name="Wu L."/>
            <person name="Ma J."/>
        </authorList>
    </citation>
    <scope>NUCLEOTIDE SEQUENCE [LARGE SCALE GENOMIC DNA]</scope>
    <source>
        <strain evidence="8">CGMCC 4.1434</strain>
    </source>
</reference>
<dbReference type="InterPro" id="IPR011343">
    <property type="entry name" value="DeoC"/>
</dbReference>
<evidence type="ECO:0000256" key="3">
    <source>
        <dbReference type="ARBA" id="ARBA00023239"/>
    </source>
</evidence>
<organism evidence="7 8">
    <name type="scientific">Sporosarcina soli</name>
    <dbReference type="NCBI Taxonomy" id="334736"/>
    <lineage>
        <taxon>Bacteria</taxon>
        <taxon>Bacillati</taxon>
        <taxon>Bacillota</taxon>
        <taxon>Bacilli</taxon>
        <taxon>Bacillales</taxon>
        <taxon>Caryophanaceae</taxon>
        <taxon>Sporosarcina</taxon>
    </lineage>
</organism>
<dbReference type="NCBIfam" id="TIGR00126">
    <property type="entry name" value="deoC"/>
    <property type="match status" value="1"/>
</dbReference>
<comment type="catalytic activity">
    <reaction evidence="5 6">
        <text>2-deoxy-D-ribose 5-phosphate = D-glyceraldehyde 3-phosphate + acetaldehyde</text>
        <dbReference type="Rhea" id="RHEA:12821"/>
        <dbReference type="ChEBI" id="CHEBI:15343"/>
        <dbReference type="ChEBI" id="CHEBI:59776"/>
        <dbReference type="ChEBI" id="CHEBI:62877"/>
        <dbReference type="EC" id="4.1.2.4"/>
    </reaction>
</comment>
<protein>
    <recommendedName>
        <fullName evidence="6">Deoxyribose-phosphate aldolase</fullName>
        <shortName evidence="6">DERA</shortName>
        <ecNumber evidence="6">4.1.2.4</ecNumber>
    </recommendedName>
    <alternativeName>
        <fullName evidence="6">2-deoxy-D-ribose 5-phosphate aldolase</fullName>
    </alternativeName>
    <alternativeName>
        <fullName evidence="6">Phosphodeoxyriboaldolase</fullName>
        <shortName evidence="6">Deoxyriboaldolase</shortName>
    </alternativeName>
</protein>
<comment type="similarity">
    <text evidence="1 6">Belongs to the DeoC/FbaB aldolase family. DeoC type 1 subfamily.</text>
</comment>
<accession>A0ABW0TI29</accession>
<sequence length="223" mass="24386">MSISSYIDHTLLKADATKEQIEELCKEAAENRFATVCVNPHYVAYCKELLKDTEVKVCTVVGFPLGANKTAVKVFEMEQAVQDGATEIDYVINVSDVKNGDYQAIKEEMNHFLKMKSKHPELIIKVILEVCYLTDSEISKVSMIARECNIDYVKTSTGFGSGGATEKAVQIMKDVSGETVKVKASGGIRTIEDAEKFIALGVSRIGTSNGVTIVKGKAALNEY</sequence>
<dbReference type="PANTHER" id="PTHR10889:SF1">
    <property type="entry name" value="DEOXYRIBOSE-PHOSPHATE ALDOLASE"/>
    <property type="match status" value="1"/>
</dbReference>
<dbReference type="SMART" id="SM01133">
    <property type="entry name" value="DeoC"/>
    <property type="match status" value="1"/>
</dbReference>
<dbReference type="HAMAP" id="MF_00114">
    <property type="entry name" value="DeoC_type1"/>
    <property type="match status" value="1"/>
</dbReference>
<comment type="caution">
    <text evidence="7">The sequence shown here is derived from an EMBL/GenBank/DDBJ whole genome shotgun (WGS) entry which is preliminary data.</text>
</comment>
<gene>
    <name evidence="6 7" type="primary">deoC</name>
    <name evidence="7" type="ORF">ACFPRA_09120</name>
</gene>
<name>A0ABW0TI29_9BACL</name>
<feature type="active site" description="Proton donor/acceptor" evidence="6">
    <location>
        <position position="89"/>
    </location>
</feature>
<dbReference type="EC" id="4.1.2.4" evidence="6"/>
<dbReference type="SUPFAM" id="SSF51569">
    <property type="entry name" value="Aldolase"/>
    <property type="match status" value="1"/>
</dbReference>
<comment type="pathway">
    <text evidence="6">Carbohydrate degradation; 2-deoxy-D-ribose 1-phosphate degradation; D-glyceraldehyde 3-phosphate and acetaldehyde from 2-deoxy-alpha-D-ribose 1-phosphate: step 2/2.</text>
</comment>
<feature type="active site" description="Schiff-base intermediate with acetaldehyde" evidence="6">
    <location>
        <position position="154"/>
    </location>
</feature>
<dbReference type="Proteomes" id="UP001596109">
    <property type="component" value="Unassembled WGS sequence"/>
</dbReference>
<evidence type="ECO:0000313" key="8">
    <source>
        <dbReference type="Proteomes" id="UP001596109"/>
    </source>
</evidence>
<evidence type="ECO:0000313" key="7">
    <source>
        <dbReference type="EMBL" id="MFC5589047.1"/>
    </source>
</evidence>
<dbReference type="InterPro" id="IPR002915">
    <property type="entry name" value="DeoC/FbaB/LacD_aldolase"/>
</dbReference>
<keyword evidence="8" id="KW-1185">Reference proteome</keyword>
<feature type="active site" description="Proton donor/acceptor" evidence="6">
    <location>
        <position position="183"/>
    </location>
</feature>
<keyword evidence="3 6" id="KW-0456">Lyase</keyword>
<dbReference type="InterPro" id="IPR028581">
    <property type="entry name" value="DeoC_typeI"/>
</dbReference>
<evidence type="ECO:0000256" key="6">
    <source>
        <dbReference type="HAMAP-Rule" id="MF_00114"/>
    </source>
</evidence>
<dbReference type="Gene3D" id="3.20.20.70">
    <property type="entry name" value="Aldolase class I"/>
    <property type="match status" value="1"/>
</dbReference>
<comment type="subcellular location">
    <subcellularLocation>
        <location evidence="6">Cytoplasm</location>
    </subcellularLocation>
</comment>
<keyword evidence="4 6" id="KW-0704">Schiff base</keyword>
<dbReference type="CDD" id="cd00959">
    <property type="entry name" value="DeoC"/>
    <property type="match status" value="1"/>
</dbReference>
<dbReference type="InterPro" id="IPR013785">
    <property type="entry name" value="Aldolase_TIM"/>
</dbReference>
<evidence type="ECO:0000256" key="5">
    <source>
        <dbReference type="ARBA" id="ARBA00048791"/>
    </source>
</evidence>
<keyword evidence="2 6" id="KW-0963">Cytoplasm</keyword>